<dbReference type="Proteomes" id="UP000094622">
    <property type="component" value="Unassembled WGS sequence"/>
</dbReference>
<dbReference type="OrthoDB" id="109589at2"/>
<dbReference type="InterPro" id="IPR036291">
    <property type="entry name" value="NAD(P)-bd_dom_sf"/>
</dbReference>
<evidence type="ECO:0000313" key="3">
    <source>
        <dbReference type="EMBL" id="ODN68526.1"/>
    </source>
</evidence>
<keyword evidence="4" id="KW-1185">Reference proteome</keyword>
<gene>
    <name evidence="3" type="ORF">A6302_04178</name>
</gene>
<dbReference type="PANTHER" id="PTHR24320">
    <property type="entry name" value="RETINOL DEHYDROGENASE"/>
    <property type="match status" value="1"/>
</dbReference>
<proteinExistence type="inferred from homology"/>
<name>A0A1E3GY89_9HYPH</name>
<organism evidence="3 4">
    <name type="scientific">Methylobrevis pamukkalensis</name>
    <dbReference type="NCBI Taxonomy" id="1439726"/>
    <lineage>
        <taxon>Bacteria</taxon>
        <taxon>Pseudomonadati</taxon>
        <taxon>Pseudomonadota</taxon>
        <taxon>Alphaproteobacteria</taxon>
        <taxon>Hyphomicrobiales</taxon>
        <taxon>Pleomorphomonadaceae</taxon>
        <taxon>Methylobrevis</taxon>
    </lineage>
</organism>
<protein>
    <submittedName>
        <fullName evidence="3">Short chain dehydrogenase</fullName>
    </submittedName>
</protein>
<keyword evidence="2" id="KW-0560">Oxidoreductase</keyword>
<dbReference type="GO" id="GO:0016491">
    <property type="term" value="F:oxidoreductase activity"/>
    <property type="evidence" value="ECO:0007669"/>
    <property type="project" value="UniProtKB-KW"/>
</dbReference>
<dbReference type="PANTHER" id="PTHR24320:SF148">
    <property type="entry name" value="NAD(P)-BINDING ROSSMANN-FOLD SUPERFAMILY PROTEIN"/>
    <property type="match status" value="1"/>
</dbReference>
<dbReference type="AlphaFoldDB" id="A0A1E3GY89"/>
<dbReference type="EMBL" id="MCRJ01000165">
    <property type="protein sequence ID" value="ODN68526.1"/>
    <property type="molecule type" value="Genomic_DNA"/>
</dbReference>
<evidence type="ECO:0000256" key="1">
    <source>
        <dbReference type="ARBA" id="ARBA00006484"/>
    </source>
</evidence>
<accession>A0A1E3GY89</accession>
<dbReference type="Gene3D" id="3.40.50.720">
    <property type="entry name" value="NAD(P)-binding Rossmann-like Domain"/>
    <property type="match status" value="1"/>
</dbReference>
<evidence type="ECO:0000313" key="4">
    <source>
        <dbReference type="Proteomes" id="UP000094622"/>
    </source>
</evidence>
<reference evidence="3 4" key="1">
    <citation type="submission" date="2016-07" db="EMBL/GenBank/DDBJ databases">
        <title>Draft Genome Sequence of Methylobrevis pamukkalensis PK2.</title>
        <authorList>
            <person name="Vasilenko O.V."/>
            <person name="Doronina N.V."/>
            <person name="Shmareva M.N."/>
            <person name="Tarlachkov S.V."/>
            <person name="Mustakhimov I."/>
            <person name="Trotsenko Y.A."/>
        </authorList>
    </citation>
    <scope>NUCLEOTIDE SEQUENCE [LARGE SCALE GENOMIC DNA]</scope>
    <source>
        <strain evidence="3 4">PK2</strain>
    </source>
</reference>
<dbReference type="SUPFAM" id="SSF51735">
    <property type="entry name" value="NAD(P)-binding Rossmann-fold domains"/>
    <property type="match status" value="1"/>
</dbReference>
<comment type="similarity">
    <text evidence="1">Belongs to the short-chain dehydrogenases/reductases (SDR) family.</text>
</comment>
<dbReference type="InterPro" id="IPR002347">
    <property type="entry name" value="SDR_fam"/>
</dbReference>
<sequence length="114" mass="12134">MSRWTTQAMPSLPGRWALVTGTGGLGLEAALATAGADVIVAGRDPDKGAAAIASINQRVPEAHVRFGGVDLDDLASIADFTTELVRTEQQLDILINNAGVMTPPDRRVPRRCRR</sequence>
<dbReference type="Pfam" id="PF00106">
    <property type="entry name" value="adh_short"/>
    <property type="match status" value="1"/>
</dbReference>
<comment type="caution">
    <text evidence="3">The sequence shown here is derived from an EMBL/GenBank/DDBJ whole genome shotgun (WGS) entry which is preliminary data.</text>
</comment>
<evidence type="ECO:0000256" key="2">
    <source>
        <dbReference type="ARBA" id="ARBA00023002"/>
    </source>
</evidence>